<sequence>MPKNFKIKNKIFKLLIFVSIFLIINPVNSDSINNSIKINGDPEPTSIEDVKLPEFEYDFNSLRDEFNPENELINLLNNPLELIGLNETDFKQDFVIEK</sequence>
<gene>
    <name evidence="1" type="ORF">DCC88_01390</name>
</gene>
<protein>
    <submittedName>
        <fullName evidence="1">Uncharacterized protein</fullName>
    </submittedName>
</protein>
<dbReference type="EMBL" id="QOVW01000006">
    <property type="protein sequence ID" value="RDB37170.1"/>
    <property type="molecule type" value="Genomic_DNA"/>
</dbReference>
<accession>A0A369KUY6</accession>
<dbReference type="AlphaFoldDB" id="A0A369KUY6"/>
<comment type="caution">
    <text evidence="1">The sequence shown here is derived from an EMBL/GenBank/DDBJ whole genome shotgun (WGS) entry which is preliminary data.</text>
</comment>
<name>A0A369KUY6_9BACT</name>
<evidence type="ECO:0000313" key="1">
    <source>
        <dbReference type="EMBL" id="RDB37170.1"/>
    </source>
</evidence>
<proteinExistence type="predicted"/>
<keyword evidence="2" id="KW-1185">Reference proteome</keyword>
<dbReference type="RefSeq" id="WP_338636118.1">
    <property type="nucleotide sequence ID" value="NZ_CP146516.1"/>
</dbReference>
<evidence type="ECO:0000313" key="2">
    <source>
        <dbReference type="Proteomes" id="UP000253934"/>
    </source>
</evidence>
<reference evidence="1" key="1">
    <citation type="submission" date="2018-04" db="EMBL/GenBank/DDBJ databases">
        <title>Draft genome sequence of the Candidatus Spirobacillus cienkowskii, a pathogen of freshwater Daphnia species, reconstructed from hemolymph metagenomic reads.</title>
        <authorList>
            <person name="Bresciani L."/>
            <person name="Lemos L.N."/>
            <person name="Wale N."/>
            <person name="Lin J.Y."/>
            <person name="Fernandes G.R."/>
            <person name="Duffy M.A."/>
            <person name="Rodrigues J.M."/>
        </authorList>
    </citation>
    <scope>NUCLEOTIDE SEQUENCE [LARGE SCALE GENOMIC DNA]</scope>
    <source>
        <strain evidence="1">Binning01</strain>
    </source>
</reference>
<dbReference type="Proteomes" id="UP000253934">
    <property type="component" value="Unassembled WGS sequence"/>
</dbReference>
<organism evidence="1 2">
    <name type="scientific">Spirobacillus cienkowskii</name>
    <dbReference type="NCBI Taxonomy" id="495820"/>
    <lineage>
        <taxon>Bacteria</taxon>
        <taxon>Pseudomonadati</taxon>
        <taxon>Bdellovibrionota</taxon>
        <taxon>Oligoflexia</taxon>
        <taxon>Silvanigrellales</taxon>
        <taxon>Spirobacillus</taxon>
    </lineage>
</organism>